<evidence type="ECO:0000313" key="1">
    <source>
        <dbReference type="EMBL" id="KAJ4441351.1"/>
    </source>
</evidence>
<sequence length="67" mass="7709">MAGLCEGGNEPPGSLKAKNEWNTGMFMRRWHNLTLLRRFSRMLLSLKKAAKQHNEVCCDKNPTTAYR</sequence>
<dbReference type="Proteomes" id="UP001148838">
    <property type="component" value="Unassembled WGS sequence"/>
</dbReference>
<reference evidence="1 2" key="1">
    <citation type="journal article" date="2022" name="Allergy">
        <title>Genome assembly and annotation of Periplaneta americana reveal a comprehensive cockroach allergen profile.</title>
        <authorList>
            <person name="Wang L."/>
            <person name="Xiong Q."/>
            <person name="Saelim N."/>
            <person name="Wang L."/>
            <person name="Nong W."/>
            <person name="Wan A.T."/>
            <person name="Shi M."/>
            <person name="Liu X."/>
            <person name="Cao Q."/>
            <person name="Hui J.H.L."/>
            <person name="Sookrung N."/>
            <person name="Leung T.F."/>
            <person name="Tungtrongchitr A."/>
            <person name="Tsui S.K.W."/>
        </authorList>
    </citation>
    <scope>NUCLEOTIDE SEQUENCE [LARGE SCALE GENOMIC DNA]</scope>
    <source>
        <strain evidence="1">PWHHKU_190912</strain>
    </source>
</reference>
<protein>
    <submittedName>
        <fullName evidence="1">Uncharacterized protein</fullName>
    </submittedName>
</protein>
<name>A0ABQ8T5J9_PERAM</name>
<dbReference type="EMBL" id="JAJSOF020000015">
    <property type="protein sequence ID" value="KAJ4441351.1"/>
    <property type="molecule type" value="Genomic_DNA"/>
</dbReference>
<keyword evidence="2" id="KW-1185">Reference proteome</keyword>
<accession>A0ABQ8T5J9</accession>
<comment type="caution">
    <text evidence="1">The sequence shown here is derived from an EMBL/GenBank/DDBJ whole genome shotgun (WGS) entry which is preliminary data.</text>
</comment>
<evidence type="ECO:0000313" key="2">
    <source>
        <dbReference type="Proteomes" id="UP001148838"/>
    </source>
</evidence>
<gene>
    <name evidence="1" type="ORF">ANN_11206</name>
</gene>
<proteinExistence type="predicted"/>
<organism evidence="1 2">
    <name type="scientific">Periplaneta americana</name>
    <name type="common">American cockroach</name>
    <name type="synonym">Blatta americana</name>
    <dbReference type="NCBI Taxonomy" id="6978"/>
    <lineage>
        <taxon>Eukaryota</taxon>
        <taxon>Metazoa</taxon>
        <taxon>Ecdysozoa</taxon>
        <taxon>Arthropoda</taxon>
        <taxon>Hexapoda</taxon>
        <taxon>Insecta</taxon>
        <taxon>Pterygota</taxon>
        <taxon>Neoptera</taxon>
        <taxon>Polyneoptera</taxon>
        <taxon>Dictyoptera</taxon>
        <taxon>Blattodea</taxon>
        <taxon>Blattoidea</taxon>
        <taxon>Blattidae</taxon>
        <taxon>Blattinae</taxon>
        <taxon>Periplaneta</taxon>
    </lineage>
</organism>